<keyword evidence="6" id="KW-1185">Reference proteome</keyword>
<sequence>MTWKNLTITNNLPPLSSDYSASILPNGIIVYFGGQDNDTLAKMNDIKLFDTKKNEWSYMDATGDYVDSRWSFASVLTPDGYIIIFGGCTLNRTSINTKVAVLDTNKSPYEWSIPSSSKANSPPTIYGHTANLYYNYMIIAFGYDADNRIYNSKVYLYDITNNTWVTRFNPSPSPSPTRTPIFTPSSTPSHDSPKFLKPLLIGLGVVIGVIILICITIFIFCKKVRKVESPVLEIAGTTIESRS</sequence>
<evidence type="ECO:0000256" key="2">
    <source>
        <dbReference type="ARBA" id="ARBA00022737"/>
    </source>
</evidence>
<proteinExistence type="predicted"/>
<dbReference type="Proteomes" id="UP000266861">
    <property type="component" value="Unassembled WGS sequence"/>
</dbReference>
<feature type="compositionally biased region" description="Low complexity" evidence="3">
    <location>
        <begin position="178"/>
        <end position="189"/>
    </location>
</feature>
<protein>
    <recommendedName>
        <fullName evidence="7">Galactose oxidase</fullName>
    </recommendedName>
</protein>
<keyword evidence="2" id="KW-0677">Repeat</keyword>
<evidence type="ECO:0000313" key="6">
    <source>
        <dbReference type="Proteomes" id="UP000266861"/>
    </source>
</evidence>
<name>A0A397GZ61_9GLOM</name>
<evidence type="ECO:0000256" key="1">
    <source>
        <dbReference type="ARBA" id="ARBA00022441"/>
    </source>
</evidence>
<evidence type="ECO:0000313" key="5">
    <source>
        <dbReference type="EMBL" id="RHZ54928.1"/>
    </source>
</evidence>
<dbReference type="EMBL" id="PQFF01000373">
    <property type="protein sequence ID" value="RHZ54928.1"/>
    <property type="molecule type" value="Genomic_DNA"/>
</dbReference>
<dbReference type="Gene3D" id="2.120.10.80">
    <property type="entry name" value="Kelch-type beta propeller"/>
    <property type="match status" value="2"/>
</dbReference>
<dbReference type="AlphaFoldDB" id="A0A397GZ61"/>
<keyword evidence="4" id="KW-1133">Transmembrane helix</keyword>
<dbReference type="InterPro" id="IPR015915">
    <property type="entry name" value="Kelch-typ_b-propeller"/>
</dbReference>
<dbReference type="Pfam" id="PF24681">
    <property type="entry name" value="Kelch_KLHDC2_KLHL20_DRC7"/>
    <property type="match status" value="1"/>
</dbReference>
<gene>
    <name evidence="5" type="ORF">Glove_421g68</name>
</gene>
<evidence type="ECO:0000256" key="4">
    <source>
        <dbReference type="SAM" id="Phobius"/>
    </source>
</evidence>
<dbReference type="STRING" id="1348612.A0A397GZ61"/>
<keyword evidence="4" id="KW-0472">Membrane</keyword>
<dbReference type="PANTHER" id="PTHR46093:SF18">
    <property type="entry name" value="FIBRONECTIN TYPE-III DOMAIN-CONTAINING PROTEIN"/>
    <property type="match status" value="1"/>
</dbReference>
<feature type="transmembrane region" description="Helical" evidence="4">
    <location>
        <begin position="199"/>
        <end position="221"/>
    </location>
</feature>
<dbReference type="PANTHER" id="PTHR46093">
    <property type="entry name" value="ACYL-COA-BINDING DOMAIN-CONTAINING PROTEIN 5"/>
    <property type="match status" value="1"/>
</dbReference>
<reference evidence="5 6" key="1">
    <citation type="submission" date="2018-08" db="EMBL/GenBank/DDBJ databases">
        <title>Genome and evolution of the arbuscular mycorrhizal fungus Diversispora epigaea (formerly Glomus versiforme) and its bacterial endosymbionts.</title>
        <authorList>
            <person name="Sun X."/>
            <person name="Fei Z."/>
            <person name="Harrison M."/>
        </authorList>
    </citation>
    <scope>NUCLEOTIDE SEQUENCE [LARGE SCALE GENOMIC DNA]</scope>
    <source>
        <strain evidence="5 6">IT104</strain>
    </source>
</reference>
<keyword evidence="4" id="KW-0812">Transmembrane</keyword>
<keyword evidence="1" id="KW-0880">Kelch repeat</keyword>
<comment type="caution">
    <text evidence="5">The sequence shown here is derived from an EMBL/GenBank/DDBJ whole genome shotgun (WGS) entry which is preliminary data.</text>
</comment>
<accession>A0A397GZ61</accession>
<organism evidence="5 6">
    <name type="scientific">Diversispora epigaea</name>
    <dbReference type="NCBI Taxonomy" id="1348612"/>
    <lineage>
        <taxon>Eukaryota</taxon>
        <taxon>Fungi</taxon>
        <taxon>Fungi incertae sedis</taxon>
        <taxon>Mucoromycota</taxon>
        <taxon>Glomeromycotina</taxon>
        <taxon>Glomeromycetes</taxon>
        <taxon>Diversisporales</taxon>
        <taxon>Diversisporaceae</taxon>
        <taxon>Diversispora</taxon>
    </lineage>
</organism>
<dbReference type="SUPFAM" id="SSF50965">
    <property type="entry name" value="Galactose oxidase, central domain"/>
    <property type="match status" value="1"/>
</dbReference>
<dbReference type="OrthoDB" id="432528at2759"/>
<dbReference type="InterPro" id="IPR011043">
    <property type="entry name" value="Gal_Oxase/kelch_b-propeller"/>
</dbReference>
<feature type="region of interest" description="Disordered" evidence="3">
    <location>
        <begin position="170"/>
        <end position="190"/>
    </location>
</feature>
<evidence type="ECO:0008006" key="7">
    <source>
        <dbReference type="Google" id="ProtNLM"/>
    </source>
</evidence>
<evidence type="ECO:0000256" key="3">
    <source>
        <dbReference type="SAM" id="MobiDB-lite"/>
    </source>
</evidence>